<keyword evidence="2" id="KW-1003">Cell membrane</keyword>
<keyword evidence="5" id="KW-0297">G-protein coupled receptor</keyword>
<dbReference type="PROSITE" id="PS50262">
    <property type="entry name" value="G_PROTEIN_RECEP_F1_2"/>
    <property type="match status" value="1"/>
</dbReference>
<sequence length="152" mass="17805">MDQHVGLGNNEDVSFADFIRVHKGHLWKRCQKTFSFYVSPLHSKYRVMNGWGKTRPTQQLVKKVNKQIRREHKATVSAVFLFCWLPFFTLHLINSICLINKQEDGCMGVLPLFLATWLGYINSSLNPLIYTVFDQRFRNAFRAILCRGIVRR</sequence>
<dbReference type="OrthoDB" id="5874978at2759"/>
<protein>
    <submittedName>
        <fullName evidence="14">G_PROTEIN_RECEP_F1_2 domain-containing protein</fullName>
    </submittedName>
</protein>
<organism evidence="14">
    <name type="scientific">Angiostrongylus costaricensis</name>
    <name type="common">Nematode worm</name>
    <dbReference type="NCBI Taxonomy" id="334426"/>
    <lineage>
        <taxon>Eukaryota</taxon>
        <taxon>Metazoa</taxon>
        <taxon>Ecdysozoa</taxon>
        <taxon>Nematoda</taxon>
        <taxon>Chromadorea</taxon>
        <taxon>Rhabditida</taxon>
        <taxon>Rhabditina</taxon>
        <taxon>Rhabditomorpha</taxon>
        <taxon>Strongyloidea</taxon>
        <taxon>Metastrongylidae</taxon>
        <taxon>Angiostrongylus</taxon>
    </lineage>
</organism>
<keyword evidence="7" id="KW-1015">Disulfide bond</keyword>
<keyword evidence="13" id="KW-1185">Reference proteome</keyword>
<evidence type="ECO:0000313" key="13">
    <source>
        <dbReference type="Proteomes" id="UP000267027"/>
    </source>
</evidence>
<dbReference type="AlphaFoldDB" id="A0A0R3PEU3"/>
<evidence type="ECO:0000313" key="12">
    <source>
        <dbReference type="EMBL" id="VDM54212.1"/>
    </source>
</evidence>
<dbReference type="STRING" id="334426.A0A0R3PEU3"/>
<evidence type="ECO:0000256" key="1">
    <source>
        <dbReference type="ARBA" id="ARBA00004651"/>
    </source>
</evidence>
<keyword evidence="8" id="KW-0675">Receptor</keyword>
<dbReference type="GO" id="GO:0045202">
    <property type="term" value="C:synapse"/>
    <property type="evidence" value="ECO:0007669"/>
    <property type="project" value="GOC"/>
</dbReference>
<keyword evidence="3 10" id="KW-0812">Transmembrane</keyword>
<dbReference type="WBParaSite" id="ACOC_0000262601-mRNA-1">
    <property type="protein sequence ID" value="ACOC_0000262601-mRNA-1"/>
    <property type="gene ID" value="ACOC_0000262601"/>
</dbReference>
<dbReference type="PANTHER" id="PTHR24248:SF125">
    <property type="entry name" value="DOPAMINE D2-LIKE RECEPTOR"/>
    <property type="match status" value="1"/>
</dbReference>
<keyword evidence="4 10" id="KW-1133">Transmembrane helix</keyword>
<feature type="domain" description="G-protein coupled receptors family 1 profile" evidence="11">
    <location>
        <begin position="74"/>
        <end position="130"/>
    </location>
</feature>
<dbReference type="EMBL" id="UYYA01000564">
    <property type="protein sequence ID" value="VDM54212.1"/>
    <property type="molecule type" value="Genomic_DNA"/>
</dbReference>
<evidence type="ECO:0000256" key="8">
    <source>
        <dbReference type="ARBA" id="ARBA00023170"/>
    </source>
</evidence>
<evidence type="ECO:0000256" key="9">
    <source>
        <dbReference type="ARBA" id="ARBA00023224"/>
    </source>
</evidence>
<accession>A0A0R3PEU3</accession>
<dbReference type="SUPFAM" id="SSF81321">
    <property type="entry name" value="Family A G protein-coupled receptor-like"/>
    <property type="match status" value="1"/>
</dbReference>
<evidence type="ECO:0000256" key="5">
    <source>
        <dbReference type="ARBA" id="ARBA00023040"/>
    </source>
</evidence>
<dbReference type="OMA" id="ERTSIQM"/>
<dbReference type="Pfam" id="PF00001">
    <property type="entry name" value="7tm_1"/>
    <property type="match status" value="1"/>
</dbReference>
<feature type="transmembrane region" description="Helical" evidence="10">
    <location>
        <begin position="113"/>
        <end position="133"/>
    </location>
</feature>
<dbReference type="InterPro" id="IPR000276">
    <property type="entry name" value="GPCR_Rhodpsn"/>
</dbReference>
<proteinExistence type="predicted"/>
<dbReference type="Gene3D" id="1.20.1070.10">
    <property type="entry name" value="Rhodopsin 7-helix transmembrane proteins"/>
    <property type="match status" value="1"/>
</dbReference>
<dbReference type="GO" id="GO:0005886">
    <property type="term" value="C:plasma membrane"/>
    <property type="evidence" value="ECO:0007669"/>
    <property type="project" value="UniProtKB-SubCell"/>
</dbReference>
<dbReference type="PANTHER" id="PTHR24248">
    <property type="entry name" value="ADRENERGIC RECEPTOR-RELATED G-PROTEIN COUPLED RECEPTOR"/>
    <property type="match status" value="1"/>
</dbReference>
<evidence type="ECO:0000256" key="3">
    <source>
        <dbReference type="ARBA" id="ARBA00022692"/>
    </source>
</evidence>
<evidence type="ECO:0000259" key="11">
    <source>
        <dbReference type="PROSITE" id="PS50262"/>
    </source>
</evidence>
<evidence type="ECO:0000256" key="2">
    <source>
        <dbReference type="ARBA" id="ARBA00022475"/>
    </source>
</evidence>
<evidence type="ECO:0000256" key="10">
    <source>
        <dbReference type="SAM" id="Phobius"/>
    </source>
</evidence>
<evidence type="ECO:0000256" key="6">
    <source>
        <dbReference type="ARBA" id="ARBA00023136"/>
    </source>
</evidence>
<gene>
    <name evidence="12" type="ORF">ACOC_LOCUS2627</name>
</gene>
<dbReference type="InterPro" id="IPR017452">
    <property type="entry name" value="GPCR_Rhodpsn_7TM"/>
</dbReference>
<keyword evidence="9" id="KW-0807">Transducer</keyword>
<dbReference type="GO" id="GO:0004930">
    <property type="term" value="F:G protein-coupled receptor activity"/>
    <property type="evidence" value="ECO:0007669"/>
    <property type="project" value="UniProtKB-KW"/>
</dbReference>
<evidence type="ECO:0000256" key="4">
    <source>
        <dbReference type="ARBA" id="ARBA00022989"/>
    </source>
</evidence>
<name>A0A0R3PEU3_ANGCS</name>
<dbReference type="GO" id="GO:0001591">
    <property type="term" value="F:dopamine neurotransmitter receptor activity, coupled via Gi/Go"/>
    <property type="evidence" value="ECO:0007669"/>
    <property type="project" value="TreeGrafter"/>
</dbReference>
<dbReference type="PRINTS" id="PR00237">
    <property type="entry name" value="GPCRRHODOPSN"/>
</dbReference>
<comment type="subcellular location">
    <subcellularLocation>
        <location evidence="1">Cell membrane</location>
        <topology evidence="1">Multi-pass membrane protein</topology>
    </subcellularLocation>
</comment>
<evidence type="ECO:0000256" key="7">
    <source>
        <dbReference type="ARBA" id="ARBA00023157"/>
    </source>
</evidence>
<reference evidence="14" key="1">
    <citation type="submission" date="2017-02" db="UniProtKB">
        <authorList>
            <consortium name="WormBaseParasite"/>
        </authorList>
    </citation>
    <scope>IDENTIFICATION</scope>
</reference>
<keyword evidence="6 10" id="KW-0472">Membrane</keyword>
<reference evidence="12 13" key="2">
    <citation type="submission" date="2018-11" db="EMBL/GenBank/DDBJ databases">
        <authorList>
            <consortium name="Pathogen Informatics"/>
        </authorList>
    </citation>
    <scope>NUCLEOTIDE SEQUENCE [LARGE SCALE GENOMIC DNA]</scope>
    <source>
        <strain evidence="12 13">Costa Rica</strain>
    </source>
</reference>
<feature type="transmembrane region" description="Helical" evidence="10">
    <location>
        <begin position="74"/>
        <end position="93"/>
    </location>
</feature>
<dbReference type="Proteomes" id="UP000267027">
    <property type="component" value="Unassembled WGS sequence"/>
</dbReference>
<evidence type="ECO:0000313" key="14">
    <source>
        <dbReference type="WBParaSite" id="ACOC_0000262601-mRNA-1"/>
    </source>
</evidence>